<dbReference type="InterPro" id="IPR017937">
    <property type="entry name" value="Thioredoxin_CS"/>
</dbReference>
<dbReference type="AlphaFoldDB" id="A0A1W1CWJ8"/>
<dbReference type="GO" id="GO:0005737">
    <property type="term" value="C:cytoplasm"/>
    <property type="evidence" value="ECO:0007669"/>
    <property type="project" value="TreeGrafter"/>
</dbReference>
<evidence type="ECO:0000256" key="1">
    <source>
        <dbReference type="ARBA" id="ARBA00022448"/>
    </source>
</evidence>
<dbReference type="CDD" id="cd02947">
    <property type="entry name" value="TRX_family"/>
    <property type="match status" value="1"/>
</dbReference>
<gene>
    <name evidence="5" type="ORF">MNB_SV-13-874</name>
</gene>
<organism evidence="5">
    <name type="scientific">hydrothermal vent metagenome</name>
    <dbReference type="NCBI Taxonomy" id="652676"/>
    <lineage>
        <taxon>unclassified sequences</taxon>
        <taxon>metagenomes</taxon>
        <taxon>ecological metagenomes</taxon>
    </lineage>
</organism>
<proteinExistence type="predicted"/>
<keyword evidence="3" id="KW-1015">Disulfide bond</keyword>
<dbReference type="EMBL" id="FPHM01000143">
    <property type="protein sequence ID" value="SFV70021.1"/>
    <property type="molecule type" value="Genomic_DNA"/>
</dbReference>
<dbReference type="PROSITE" id="PS00194">
    <property type="entry name" value="THIOREDOXIN_1"/>
    <property type="match status" value="1"/>
</dbReference>
<dbReference type="InterPro" id="IPR036249">
    <property type="entry name" value="Thioredoxin-like_sf"/>
</dbReference>
<keyword evidence="2" id="KW-0249">Electron transport</keyword>
<dbReference type="Pfam" id="PF00085">
    <property type="entry name" value="Thioredoxin"/>
    <property type="match status" value="1"/>
</dbReference>
<dbReference type="PROSITE" id="PS51352">
    <property type="entry name" value="THIOREDOXIN_2"/>
    <property type="match status" value="1"/>
</dbReference>
<dbReference type="InterPro" id="IPR013766">
    <property type="entry name" value="Thioredoxin_domain"/>
</dbReference>
<evidence type="ECO:0000313" key="5">
    <source>
        <dbReference type="EMBL" id="SFV70021.1"/>
    </source>
</evidence>
<evidence type="ECO:0000256" key="2">
    <source>
        <dbReference type="ARBA" id="ARBA00022982"/>
    </source>
</evidence>
<dbReference type="PANTHER" id="PTHR45663:SF11">
    <property type="entry name" value="GEO12009P1"/>
    <property type="match status" value="1"/>
</dbReference>
<keyword evidence="1" id="KW-0813">Transport</keyword>
<dbReference type="Gene3D" id="3.40.30.10">
    <property type="entry name" value="Glutaredoxin"/>
    <property type="match status" value="1"/>
</dbReference>
<feature type="domain" description="Thioredoxin" evidence="4">
    <location>
        <begin position="22"/>
        <end position="140"/>
    </location>
</feature>
<dbReference type="GO" id="GO:0015035">
    <property type="term" value="F:protein-disulfide reductase activity"/>
    <property type="evidence" value="ECO:0007669"/>
    <property type="project" value="TreeGrafter"/>
</dbReference>
<dbReference type="SUPFAM" id="SSF52833">
    <property type="entry name" value="Thioredoxin-like"/>
    <property type="match status" value="1"/>
</dbReference>
<dbReference type="PANTHER" id="PTHR45663">
    <property type="entry name" value="GEO12009P1"/>
    <property type="match status" value="1"/>
</dbReference>
<name>A0A1W1CWJ8_9ZZZZ</name>
<accession>A0A1W1CWJ8</accession>
<evidence type="ECO:0000256" key="3">
    <source>
        <dbReference type="ARBA" id="ARBA00023157"/>
    </source>
</evidence>
<protein>
    <submittedName>
        <fullName evidence="5">Thioredoxin</fullName>
    </submittedName>
</protein>
<sequence length="140" mass="15857">MNVVCPHCLKITSIEQKETYTKEECTECQESLLDSEALTGNLVIVPNYINNSDIPVIVDFWAPTCGPCLRMKPKFEQLALDMPLQAQFLKVNTDSEQSMVSKYHIHGIPTLIAFKDGKEVDRVVGGINNKQLEKWIRSFV</sequence>
<reference evidence="5" key="1">
    <citation type="submission" date="2016-10" db="EMBL/GenBank/DDBJ databases">
        <authorList>
            <person name="de Groot N.N."/>
        </authorList>
    </citation>
    <scope>NUCLEOTIDE SEQUENCE</scope>
</reference>
<evidence type="ECO:0000259" key="4">
    <source>
        <dbReference type="PROSITE" id="PS51352"/>
    </source>
</evidence>